<evidence type="ECO:0000313" key="9">
    <source>
        <dbReference type="Proteomes" id="UP001195483"/>
    </source>
</evidence>
<feature type="domain" description="CLIC N-terminal" evidence="7">
    <location>
        <begin position="22"/>
        <end position="71"/>
    </location>
</feature>
<dbReference type="Pfam" id="PF22441">
    <property type="entry name" value="CLIC-like_N"/>
    <property type="match status" value="1"/>
</dbReference>
<dbReference type="PANTHER" id="PTHR43920">
    <property type="entry name" value="CHLORIDE INTRACELLULAR CHANNEL, ISOFORM A"/>
    <property type="match status" value="1"/>
</dbReference>
<gene>
    <name evidence="8" type="ORF">CHS0354_035395</name>
</gene>
<evidence type="ECO:0000256" key="3">
    <source>
        <dbReference type="ARBA" id="ARBA00022692"/>
    </source>
</evidence>
<sequence>MSDENGDTNTAEQHTEETSDMPKYHLYIRASLIDGQSLGACPICQQGFMISYILAEEKNADFKVWTVNTLNPPAEFLEKNRARIYPFIEGISGNNYLGQAIADYTPDSSDDVEKFFEAINSDCPELKRPTSAANSIYPKIDKISTKMNAFLKGQGPDGVNAILKLANDHLATSGTKFLDGNKLSYADCFFLPRLQHIRVAGKVFRDYEIPTELSELWKYLEDAYKTMAFSETTPTDEDILKYHWEKFSDAERTQFRKKGIRDNWGSPKGPVPTKTLQVPDFAKNGTVANDDEDQE</sequence>
<evidence type="ECO:0000259" key="7">
    <source>
        <dbReference type="Pfam" id="PF22441"/>
    </source>
</evidence>
<dbReference type="SUPFAM" id="SSF47616">
    <property type="entry name" value="GST C-terminal domain-like"/>
    <property type="match status" value="1"/>
</dbReference>
<dbReference type="Gene3D" id="3.40.30.10">
    <property type="entry name" value="Glutaredoxin"/>
    <property type="match status" value="1"/>
</dbReference>
<comment type="caution">
    <text evidence="8">The sequence shown here is derived from an EMBL/GenBank/DDBJ whole genome shotgun (WGS) entry which is preliminary data.</text>
</comment>
<reference evidence="8" key="2">
    <citation type="journal article" date="2021" name="Genome Biol. Evol.">
        <title>Developing a high-quality reference genome for a parasitic bivalve with doubly uniparental inheritance (Bivalvia: Unionida).</title>
        <authorList>
            <person name="Smith C.H."/>
        </authorList>
    </citation>
    <scope>NUCLEOTIDE SEQUENCE</scope>
    <source>
        <strain evidence="8">CHS0354</strain>
        <tissue evidence="8">Mantle</tissue>
    </source>
</reference>
<dbReference type="InterPro" id="IPR053823">
    <property type="entry name" value="CLIC_N"/>
</dbReference>
<dbReference type="Gene3D" id="1.20.1050.10">
    <property type="match status" value="1"/>
</dbReference>
<reference evidence="8" key="3">
    <citation type="submission" date="2023-05" db="EMBL/GenBank/DDBJ databases">
        <authorList>
            <person name="Smith C.H."/>
        </authorList>
    </citation>
    <scope>NUCLEOTIDE SEQUENCE</scope>
    <source>
        <strain evidence="8">CHS0354</strain>
        <tissue evidence="8">Mantle</tissue>
    </source>
</reference>
<dbReference type="PANTHER" id="PTHR43920:SF5">
    <property type="entry name" value="CHLORIDE INTRACELLULAR CHANNEL CLIC"/>
    <property type="match status" value="1"/>
</dbReference>
<evidence type="ECO:0000256" key="6">
    <source>
        <dbReference type="SAM" id="MobiDB-lite"/>
    </source>
</evidence>
<dbReference type="EMBL" id="JAEAOA010002070">
    <property type="protein sequence ID" value="KAK3608396.1"/>
    <property type="molecule type" value="Genomic_DNA"/>
</dbReference>
<evidence type="ECO:0000256" key="5">
    <source>
        <dbReference type="ARBA" id="ARBA00023136"/>
    </source>
</evidence>
<keyword evidence="9" id="KW-1185">Reference proteome</keyword>
<keyword evidence="5" id="KW-0472">Membrane</keyword>
<evidence type="ECO:0000256" key="4">
    <source>
        <dbReference type="ARBA" id="ARBA00022989"/>
    </source>
</evidence>
<evidence type="ECO:0000256" key="2">
    <source>
        <dbReference type="ARBA" id="ARBA00007655"/>
    </source>
</evidence>
<organism evidence="8 9">
    <name type="scientific">Potamilus streckersoni</name>
    <dbReference type="NCBI Taxonomy" id="2493646"/>
    <lineage>
        <taxon>Eukaryota</taxon>
        <taxon>Metazoa</taxon>
        <taxon>Spiralia</taxon>
        <taxon>Lophotrochozoa</taxon>
        <taxon>Mollusca</taxon>
        <taxon>Bivalvia</taxon>
        <taxon>Autobranchia</taxon>
        <taxon>Heteroconchia</taxon>
        <taxon>Palaeoheterodonta</taxon>
        <taxon>Unionida</taxon>
        <taxon>Unionoidea</taxon>
        <taxon>Unionidae</taxon>
        <taxon>Ambleminae</taxon>
        <taxon>Lampsilini</taxon>
        <taxon>Potamilus</taxon>
    </lineage>
</organism>
<keyword evidence="4" id="KW-1133">Transmembrane helix</keyword>
<dbReference type="Proteomes" id="UP001195483">
    <property type="component" value="Unassembled WGS sequence"/>
</dbReference>
<dbReference type="GO" id="GO:0005254">
    <property type="term" value="F:chloride channel activity"/>
    <property type="evidence" value="ECO:0007669"/>
    <property type="project" value="TreeGrafter"/>
</dbReference>
<reference evidence="8" key="1">
    <citation type="journal article" date="2021" name="Genome Biol. Evol.">
        <title>A High-Quality Reference Genome for a Parasitic Bivalve with Doubly Uniparental Inheritance (Bivalvia: Unionida).</title>
        <authorList>
            <person name="Smith C.H."/>
        </authorList>
    </citation>
    <scope>NUCLEOTIDE SEQUENCE</scope>
    <source>
        <strain evidence="8">CHS0354</strain>
    </source>
</reference>
<evidence type="ECO:0000313" key="8">
    <source>
        <dbReference type="EMBL" id="KAK3608396.1"/>
    </source>
</evidence>
<accession>A0AAE0TDS8</accession>
<dbReference type="InterPro" id="IPR036282">
    <property type="entry name" value="Glutathione-S-Trfase_C_sf"/>
</dbReference>
<dbReference type="GO" id="GO:0005737">
    <property type="term" value="C:cytoplasm"/>
    <property type="evidence" value="ECO:0007669"/>
    <property type="project" value="TreeGrafter"/>
</dbReference>
<dbReference type="Pfam" id="PF13410">
    <property type="entry name" value="GST_C_2"/>
    <property type="match status" value="1"/>
</dbReference>
<keyword evidence="3" id="KW-0812">Transmembrane</keyword>
<dbReference type="AlphaFoldDB" id="A0AAE0TDS8"/>
<proteinExistence type="inferred from homology"/>
<comment type="subcellular location">
    <subcellularLocation>
        <location evidence="1">Membrane</location>
        <topology evidence="1">Single-pass membrane protein</topology>
    </subcellularLocation>
</comment>
<feature type="region of interest" description="Disordered" evidence="6">
    <location>
        <begin position="258"/>
        <end position="295"/>
    </location>
</feature>
<comment type="similarity">
    <text evidence="2">Belongs to the chloride channel CLIC family.</text>
</comment>
<evidence type="ECO:0000256" key="1">
    <source>
        <dbReference type="ARBA" id="ARBA00004167"/>
    </source>
</evidence>
<dbReference type="GO" id="GO:0016324">
    <property type="term" value="C:apical plasma membrane"/>
    <property type="evidence" value="ECO:0007669"/>
    <property type="project" value="TreeGrafter"/>
</dbReference>
<protein>
    <recommendedName>
        <fullName evidence="7">CLIC N-terminal domain-containing protein</fullName>
    </recommendedName>
</protein>
<name>A0AAE0TDS8_9BIVA</name>